<dbReference type="PANTHER" id="PTHR36832">
    <property type="entry name" value="SLR1174 PROTEIN-RELATED"/>
    <property type="match status" value="1"/>
</dbReference>
<feature type="transmembrane region" description="Helical" evidence="1">
    <location>
        <begin position="145"/>
        <end position="173"/>
    </location>
</feature>
<protein>
    <recommendedName>
        <fullName evidence="4">ABC transporter permease</fullName>
    </recommendedName>
</protein>
<name>A0A101JGS8_9ACTN</name>
<feature type="transmembrane region" description="Helical" evidence="1">
    <location>
        <begin position="107"/>
        <end position="133"/>
    </location>
</feature>
<feature type="transmembrane region" description="Helical" evidence="1">
    <location>
        <begin position="180"/>
        <end position="201"/>
    </location>
</feature>
<reference evidence="2 3" key="1">
    <citation type="submission" date="2015-10" db="EMBL/GenBank/DDBJ databases">
        <authorList>
            <person name="Gilbert D.G."/>
        </authorList>
    </citation>
    <scope>NUCLEOTIDE SEQUENCE [LARGE SCALE GENOMIC DNA]</scope>
    <source>
        <strain evidence="2 3">NRRL B-16712</strain>
    </source>
</reference>
<evidence type="ECO:0008006" key="4">
    <source>
        <dbReference type="Google" id="ProtNLM"/>
    </source>
</evidence>
<keyword evidence="3" id="KW-1185">Reference proteome</keyword>
<accession>A0A101JGS8</accession>
<evidence type="ECO:0000313" key="3">
    <source>
        <dbReference type="Proteomes" id="UP000053244"/>
    </source>
</evidence>
<evidence type="ECO:0000313" key="2">
    <source>
        <dbReference type="EMBL" id="KUL26181.1"/>
    </source>
</evidence>
<dbReference type="Pfam" id="PF06182">
    <property type="entry name" value="ABC2_membrane_6"/>
    <property type="match status" value="1"/>
</dbReference>
<dbReference type="EMBL" id="LLZH01000308">
    <property type="protein sequence ID" value="KUL26181.1"/>
    <property type="molecule type" value="Genomic_DNA"/>
</dbReference>
<evidence type="ECO:0000256" key="1">
    <source>
        <dbReference type="SAM" id="Phobius"/>
    </source>
</evidence>
<keyword evidence="1" id="KW-0472">Membrane</keyword>
<dbReference type="PANTHER" id="PTHR36832:SF2">
    <property type="entry name" value="INTEGRAL MEMBRANE PROTEIN"/>
    <property type="match status" value="1"/>
</dbReference>
<dbReference type="AlphaFoldDB" id="A0A101JGS8"/>
<feature type="transmembrane region" description="Helical" evidence="1">
    <location>
        <begin position="235"/>
        <end position="254"/>
    </location>
</feature>
<proteinExistence type="predicted"/>
<feature type="transmembrane region" description="Helical" evidence="1">
    <location>
        <begin position="64"/>
        <end position="86"/>
    </location>
</feature>
<dbReference type="Proteomes" id="UP000053244">
    <property type="component" value="Unassembled WGS sequence"/>
</dbReference>
<organism evidence="2 3">
    <name type="scientific">Actinoplanes awajinensis subsp. mycoplanecinus</name>
    <dbReference type="NCBI Taxonomy" id="135947"/>
    <lineage>
        <taxon>Bacteria</taxon>
        <taxon>Bacillati</taxon>
        <taxon>Actinomycetota</taxon>
        <taxon>Actinomycetes</taxon>
        <taxon>Micromonosporales</taxon>
        <taxon>Micromonosporaceae</taxon>
        <taxon>Actinoplanes</taxon>
    </lineage>
</organism>
<dbReference type="RefSeq" id="WP_198171203.1">
    <property type="nucleotide sequence ID" value="NZ_LLZH01000308.1"/>
</dbReference>
<sequence length="266" mass="28389">MRRALRGYRAYVRAAVAIRLQYRITIFASAAVTLLWILLVTRVWSAAYQGRDTVAGLSRESTVVYLTLASLQAIVINSPLMWIMAARVRSGEVVFDISRPLGYPGQMLALQAGTSVTQIAVTLLVVPLAGLIGGLSGPAGLAAGLLYPVALLLGWMLNGLLSLLIGLTAFWTVENTGIAVLYRFVAAFLAGASVPLVFFPAPLRAVADALPFRYIVYQPAAIYIGQVDGAAARDGFVLAAGWIVALSGLTALVWRQAYRRTVVHGG</sequence>
<keyword evidence="1" id="KW-0812">Transmembrane</keyword>
<keyword evidence="1" id="KW-1133">Transmembrane helix</keyword>
<feature type="transmembrane region" description="Helical" evidence="1">
    <location>
        <begin position="20"/>
        <end position="44"/>
    </location>
</feature>
<dbReference type="InterPro" id="IPR010390">
    <property type="entry name" value="ABC-2_transporter-like"/>
</dbReference>
<comment type="caution">
    <text evidence="2">The sequence shown here is derived from an EMBL/GenBank/DDBJ whole genome shotgun (WGS) entry which is preliminary data.</text>
</comment>
<gene>
    <name evidence="2" type="ORF">ADL15_38895</name>
</gene>